<dbReference type="Proteomes" id="UP000474061">
    <property type="component" value="Unassembled WGS sequence"/>
</dbReference>
<evidence type="ECO:0000313" key="1">
    <source>
        <dbReference type="EMBL" id="MRU22803.1"/>
    </source>
</evidence>
<organism evidence="1 2">
    <name type="scientific">Xylella fastidiosa subsp. multiplex</name>
    <dbReference type="NCBI Taxonomy" id="644357"/>
    <lineage>
        <taxon>Bacteria</taxon>
        <taxon>Pseudomonadati</taxon>
        <taxon>Pseudomonadota</taxon>
        <taxon>Gammaproteobacteria</taxon>
        <taxon>Lysobacterales</taxon>
        <taxon>Lysobacteraceae</taxon>
        <taxon>Xylella</taxon>
    </lineage>
</organism>
<gene>
    <name evidence="1" type="ORF">FG476_01425</name>
</gene>
<proteinExistence type="predicted"/>
<accession>A0A9Q4MI30</accession>
<comment type="caution">
    <text evidence="1">The sequence shown here is derived from an EMBL/GenBank/DDBJ whole genome shotgun (WGS) entry which is preliminary data.</text>
</comment>
<reference evidence="1" key="1">
    <citation type="submission" date="2019-05" db="EMBL/GenBank/DDBJ databases">
        <authorList>
            <person name="Castillo A."/>
            <person name="Giampetruzzi A."/>
            <person name="Landa B."/>
            <person name="Saponari M."/>
            <person name="Almeida R.P.P."/>
            <person name="Moralejo E."/>
            <person name="Marco-Noales E."/>
            <person name="Velasco-Amo M.P."/>
            <person name="Roman-Ecija M."/>
            <person name="Navarro I."/>
            <person name="Monterde A."/>
            <person name="Barbe S."/>
        </authorList>
    </citation>
    <scope>NUCLEOTIDE SEQUENCE</scope>
    <source>
        <strain evidence="1">XYL1981</strain>
    </source>
</reference>
<dbReference type="RefSeq" id="WP_004085020.1">
    <property type="nucleotide sequence ID" value="NZ_CP052853.1"/>
</dbReference>
<dbReference type="EMBL" id="VDCJ01000288">
    <property type="protein sequence ID" value="MRU22803.1"/>
    <property type="molecule type" value="Genomic_DNA"/>
</dbReference>
<name>A0A9Q4MI30_XYLFS</name>
<dbReference type="AlphaFoldDB" id="A0A9Q4MI30"/>
<evidence type="ECO:0000313" key="2">
    <source>
        <dbReference type="Proteomes" id="UP000474061"/>
    </source>
</evidence>
<reference evidence="1" key="2">
    <citation type="journal article" date="2020" name="Appl. Environ. Microbiol.">
        <title>Multiple intercontinental introductions associated with the emergence of a plant pathogen in Europe.</title>
        <authorList>
            <person name="Landa B.B."/>
            <person name="Castillo A.I."/>
            <person name="Giampetruzzi A."/>
            <person name="Kahn A."/>
            <person name="Roman-Ecija M."/>
            <person name="Velasco-Amo M.P."/>
            <person name="Navas-Cortes J.A."/>
            <person name="Marco-Noales E."/>
            <person name="Barbe S."/>
            <person name="Moralejo E."/>
            <person name="Coletta-Filho H.D."/>
            <person name="Saldarelli P."/>
            <person name="Saponari M."/>
            <person name="Almeida R.P.P."/>
        </authorList>
    </citation>
    <scope>NUCLEOTIDE SEQUENCE</scope>
    <source>
        <strain evidence="1">XYL1981</strain>
    </source>
</reference>
<sequence>MAERGRKAHMPTDENRVMVEKLASFGTPHDHIALLMQISAPTLRKHYRRELDIGGIQANAKVAESLFNMATHPTRPNAHAALGWMNARAGWKDTQRVEVSGRDGGAIEQKVGLALVDEKQIAAVVQRLESEY</sequence>
<protein>
    <submittedName>
        <fullName evidence="1">Uncharacterized protein</fullName>
    </submittedName>
</protein>